<feature type="transmembrane region" description="Helical" evidence="4">
    <location>
        <begin position="12"/>
        <end position="36"/>
    </location>
</feature>
<accession>A0ABV2BCD1</accession>
<keyword evidence="2" id="KW-0378">Hydrolase</keyword>
<keyword evidence="4" id="KW-1133">Transmembrane helix</keyword>
<dbReference type="CDD" id="cd06165">
    <property type="entry name" value="Sortase_A"/>
    <property type="match status" value="1"/>
</dbReference>
<organism evidence="5 6">
    <name type="scientific">Lactobacillus crispatus</name>
    <dbReference type="NCBI Taxonomy" id="47770"/>
    <lineage>
        <taxon>Bacteria</taxon>
        <taxon>Bacillati</taxon>
        <taxon>Bacillota</taxon>
        <taxon>Bacilli</taxon>
        <taxon>Lactobacillales</taxon>
        <taxon>Lactobacillaceae</taxon>
        <taxon>Lactobacillus</taxon>
    </lineage>
</organism>
<evidence type="ECO:0000256" key="1">
    <source>
        <dbReference type="ARBA" id="ARBA00022670"/>
    </source>
</evidence>
<reference evidence="5" key="1">
    <citation type="submission" date="2024-06" db="EMBL/GenBank/DDBJ databases">
        <title>Vaginal Lactobacillus fatty acid response mechanisms reveal a metabolite-targeted strategy for bacterial vaginosis treatment.</title>
        <authorList>
            <person name="Zhu M."/>
            <person name="Blainey P.C."/>
            <person name="Bloom S.M."/>
            <person name="Kwon D.S."/>
        </authorList>
    </citation>
    <scope>NUCLEOTIDE SEQUENCE</scope>
    <source>
        <strain evidence="5">194_F1_1</strain>
    </source>
</reference>
<evidence type="ECO:0000313" key="6">
    <source>
        <dbReference type="Proteomes" id="UP001434419"/>
    </source>
</evidence>
<evidence type="ECO:0000313" key="5">
    <source>
        <dbReference type="EMBL" id="MES5150902.1"/>
    </source>
</evidence>
<dbReference type="RefSeq" id="WP_240722170.1">
    <property type="nucleotide sequence ID" value="NZ_JBETVU010000013.1"/>
</dbReference>
<dbReference type="InterPro" id="IPR023365">
    <property type="entry name" value="Sortase_dom-sf"/>
</dbReference>
<sequence length="305" mass="34267">MRKNRRQKSIKIKIINTLYVLIGTVMIVLGLTILFFNSKLGRAYVVKDNGERVSQHLTAKQADRNKKVKTTYDAKKTTSVDTRSLWDSRKYPASPIGRMSIPSVNIHNPVFAGYGSNLQNLSYGVCTVVPNRVLGAKSNNYVLAGHFMSGYGPAVLDNLHFTKNGDKIYITDMHKIYEYTEERMAYNITPKQVEVENNIPGKSTVTLITCSDFNPTRYGIGQHRTVAVGELSNVYSASKKNLENFELTDKVSTKIIKKHVRKEVQAAQPKTAKIYNQLSLNQIVIYAVCVIGAIVLICLVKIWVF</sequence>
<dbReference type="EMBL" id="JBETVU010000013">
    <property type="protein sequence ID" value="MES5150902.1"/>
    <property type="molecule type" value="Genomic_DNA"/>
</dbReference>
<dbReference type="Pfam" id="PF04203">
    <property type="entry name" value="Sortase"/>
    <property type="match status" value="1"/>
</dbReference>
<comment type="caution">
    <text evidence="5">The sequence shown here is derived from an EMBL/GenBank/DDBJ whole genome shotgun (WGS) entry which is preliminary data.</text>
</comment>
<dbReference type="SUPFAM" id="SSF63817">
    <property type="entry name" value="Sortase"/>
    <property type="match status" value="1"/>
</dbReference>
<dbReference type="InterPro" id="IPR042007">
    <property type="entry name" value="Sortase_A"/>
</dbReference>
<gene>
    <name evidence="5" type="ORF">ABVC42_13790</name>
</gene>
<evidence type="ECO:0000256" key="2">
    <source>
        <dbReference type="ARBA" id="ARBA00022801"/>
    </source>
</evidence>
<dbReference type="Gene3D" id="2.40.260.10">
    <property type="entry name" value="Sortase"/>
    <property type="match status" value="1"/>
</dbReference>
<protein>
    <submittedName>
        <fullName evidence="5">Class A sortase</fullName>
    </submittedName>
</protein>
<keyword evidence="4" id="KW-0472">Membrane</keyword>
<dbReference type="InterPro" id="IPR005754">
    <property type="entry name" value="Sortase"/>
</dbReference>
<dbReference type="NCBIfam" id="TIGR01076">
    <property type="entry name" value="sortase_fam"/>
    <property type="match status" value="1"/>
</dbReference>
<proteinExistence type="predicted"/>
<evidence type="ECO:0000256" key="3">
    <source>
        <dbReference type="ARBA" id="ARBA00022807"/>
    </source>
</evidence>
<dbReference type="Proteomes" id="UP001434419">
    <property type="component" value="Unassembled WGS sequence"/>
</dbReference>
<keyword evidence="1" id="KW-0645">Protease</keyword>
<feature type="transmembrane region" description="Helical" evidence="4">
    <location>
        <begin position="283"/>
        <end position="304"/>
    </location>
</feature>
<keyword evidence="6" id="KW-1185">Reference proteome</keyword>
<keyword evidence="3" id="KW-0788">Thiol protease</keyword>
<evidence type="ECO:0000256" key="4">
    <source>
        <dbReference type="SAM" id="Phobius"/>
    </source>
</evidence>
<keyword evidence="4" id="KW-0812">Transmembrane</keyword>
<name>A0ABV2BCD1_9LACO</name>